<dbReference type="AlphaFoldDB" id="A0A1T5ICD4"/>
<dbReference type="Proteomes" id="UP000190285">
    <property type="component" value="Unassembled WGS sequence"/>
</dbReference>
<keyword evidence="4" id="KW-1185">Reference proteome</keyword>
<feature type="compositionally biased region" description="Basic and acidic residues" evidence="1">
    <location>
        <begin position="250"/>
        <end position="263"/>
    </location>
</feature>
<evidence type="ECO:0000313" key="4">
    <source>
        <dbReference type="Proteomes" id="UP000190285"/>
    </source>
</evidence>
<protein>
    <submittedName>
        <fullName evidence="3">Uncharacterized protein</fullName>
    </submittedName>
</protein>
<dbReference type="OrthoDB" id="2102921at2"/>
<dbReference type="RefSeq" id="WP_079488676.1">
    <property type="nucleotide sequence ID" value="NZ_FUZT01000001.1"/>
</dbReference>
<dbReference type="STRING" id="36842.SAMN02194393_00198"/>
<gene>
    <name evidence="3" type="ORF">SAMN02194393_00198</name>
</gene>
<organism evidence="3 4">
    <name type="scientific">Maledivibacter halophilus</name>
    <dbReference type="NCBI Taxonomy" id="36842"/>
    <lineage>
        <taxon>Bacteria</taxon>
        <taxon>Bacillati</taxon>
        <taxon>Bacillota</taxon>
        <taxon>Clostridia</taxon>
        <taxon>Peptostreptococcales</taxon>
        <taxon>Caminicellaceae</taxon>
        <taxon>Maledivibacter</taxon>
    </lineage>
</organism>
<feature type="chain" id="PRO_5039428233" evidence="2">
    <location>
        <begin position="20"/>
        <end position="269"/>
    </location>
</feature>
<dbReference type="EMBL" id="FUZT01000001">
    <property type="protein sequence ID" value="SKC36787.1"/>
    <property type="molecule type" value="Genomic_DNA"/>
</dbReference>
<proteinExistence type="predicted"/>
<keyword evidence="2" id="KW-0732">Signal</keyword>
<evidence type="ECO:0000256" key="2">
    <source>
        <dbReference type="SAM" id="SignalP"/>
    </source>
</evidence>
<accession>A0A1T5ICD4</accession>
<sequence length="269" mass="30736">MKKIISLLLVLTLVLTQVACTNKAAKTEEELEAEIRAELENEAEAKEKLKEEIKAEMEAEDEDKNKDEEKSLDKDNTVILEGIITDYRPQDGIGVILDKEKKIYGKDVKRIFFKDNKLLDFIPRKYLTYGLELGTTIKGAHNEKIPVKVRVDADSFEYFEPLWRTTVDLVKVVSLDGESNPADKSEKDFPDDYYKDVINALTEPYFENLSENIKDMDLYENNSDFKTAVDKLYEKGYSIKKGDSSYIINKSEEGKDKSSKGELEGSTNL</sequence>
<feature type="region of interest" description="Disordered" evidence="1">
    <location>
        <begin position="50"/>
        <end position="71"/>
    </location>
</feature>
<feature type="region of interest" description="Disordered" evidence="1">
    <location>
        <begin position="250"/>
        <end position="269"/>
    </location>
</feature>
<name>A0A1T5ICD4_9FIRM</name>
<feature type="signal peptide" evidence="2">
    <location>
        <begin position="1"/>
        <end position="19"/>
    </location>
</feature>
<reference evidence="3 4" key="1">
    <citation type="submission" date="2017-02" db="EMBL/GenBank/DDBJ databases">
        <authorList>
            <person name="Peterson S.W."/>
        </authorList>
    </citation>
    <scope>NUCLEOTIDE SEQUENCE [LARGE SCALE GENOMIC DNA]</scope>
    <source>
        <strain evidence="3 4">M1</strain>
    </source>
</reference>
<evidence type="ECO:0000256" key="1">
    <source>
        <dbReference type="SAM" id="MobiDB-lite"/>
    </source>
</evidence>
<evidence type="ECO:0000313" key="3">
    <source>
        <dbReference type="EMBL" id="SKC36787.1"/>
    </source>
</evidence>